<dbReference type="InterPro" id="IPR015879">
    <property type="entry name" value="Ring_hydroxy_dOase_asu_C_dom"/>
</dbReference>
<dbReference type="PRINTS" id="PR00090">
    <property type="entry name" value="RNGDIOXGNASE"/>
</dbReference>
<evidence type="ECO:0000256" key="3">
    <source>
        <dbReference type="ARBA" id="ARBA00004866"/>
    </source>
</evidence>
<comment type="function">
    <text evidence="2">Catalyzes the first step of the osmoprotectant glycine betaine synthesis.</text>
</comment>
<dbReference type="InterPro" id="IPR001663">
    <property type="entry name" value="Rng_hydr_dOase-A"/>
</dbReference>
<sequence>MYQLERRAIFSQKWILVTHSLRLSESGQFVSFTCANYSFFLIRDRSGNINGFHNICRHRAYPVLEKKCGTASILSCKYHGWSYGLKGNLAKAPRFDTVEGFDKSQHGLLPVHVHVDKTGFVWVNLEATSNGEKPSVTWEDQLHDVDESERMNKFNFDEEFDYDHEWEMDVDANWKGLVENYNECYHCPTSHPLIAGVSDVSKYRVEPNGDGILEHEIINKDQEAKQFRRSITYFYPSTSVTITENMFYIQRMIPVTATTSKVENEVYRHKNATDDEFEKINAFYHQVLAEDKDLCDGSQRNINGGVYVNGEYHPEKEKGPLHFQNTVRRDVLDHRNKEQERGVREIWPAVPHLTGETRTRKLDEEEEFCSRLEAETCVPNPITVFVAPASPTTSANSPLASMDLAFILVALCHALLVNAWPALHFNKQGTFHIAIFEDLHFGEGPDTDWGPRHDVNTTKVMQGVLDDEAPDLVALNGDLITGENTYKDNATDYVDMIVAPLVKAGLPWASTYGNHDSDLNIAREDIYDREKKYDNSLTGNEVTQDGAGVSNYYLLVYPSDTSTIPALVLWFFDSRGGRQESQDGTAIEMPDWVDTSVVSWFEDARDKLSTTYGSSLPSLAFVHIPVHASGAFQPSAVNSSTAPGINVDGAFPGQGQHEQDAPFMQALLDTKKLTAVFSGHQHGDDWCFKWDTQLSGMKLTGNGLDLCFGRRSGYGGYGDWKRGSRQILLSLNSLGSSMETWTRLEDGSVSGEVTLNSTFGTDQYPLVQY</sequence>
<dbReference type="Proteomes" id="UP001583177">
    <property type="component" value="Unassembled WGS sequence"/>
</dbReference>
<keyword evidence="8" id="KW-0479">Metal-binding</keyword>
<evidence type="ECO:0000256" key="8">
    <source>
        <dbReference type="ARBA" id="ARBA00022723"/>
    </source>
</evidence>
<dbReference type="Pfam" id="PF00848">
    <property type="entry name" value="Ring_hydroxyl_A"/>
    <property type="match status" value="1"/>
</dbReference>
<evidence type="ECO:0000256" key="2">
    <source>
        <dbReference type="ARBA" id="ARBA00002149"/>
    </source>
</evidence>
<evidence type="ECO:0000256" key="4">
    <source>
        <dbReference type="ARBA" id="ARBA00010848"/>
    </source>
</evidence>
<protein>
    <recommendedName>
        <fullName evidence="6">Choline monooxygenase, chloroplastic</fullName>
        <ecNumber evidence="5">1.14.15.7</ecNumber>
    </recommendedName>
</protein>
<comment type="catalytic activity">
    <reaction evidence="12">
        <text>choline + 2 reduced [2Fe-2S]-[ferredoxin] + O2 + 2 H(+) = betaine aldehyde hydrate + 2 oxidized [2Fe-2S]-[ferredoxin] + H2O</text>
        <dbReference type="Rhea" id="RHEA:17769"/>
        <dbReference type="Rhea" id="RHEA-COMP:10000"/>
        <dbReference type="Rhea" id="RHEA-COMP:10001"/>
        <dbReference type="ChEBI" id="CHEBI:15354"/>
        <dbReference type="ChEBI" id="CHEBI:15377"/>
        <dbReference type="ChEBI" id="CHEBI:15378"/>
        <dbReference type="ChEBI" id="CHEBI:15379"/>
        <dbReference type="ChEBI" id="CHEBI:15870"/>
        <dbReference type="ChEBI" id="CHEBI:33737"/>
        <dbReference type="ChEBI" id="CHEBI:33738"/>
        <dbReference type="EC" id="1.14.15.7"/>
    </reaction>
</comment>
<dbReference type="SUPFAM" id="SSF50022">
    <property type="entry name" value="ISP domain"/>
    <property type="match status" value="1"/>
</dbReference>
<dbReference type="SUPFAM" id="SSF56300">
    <property type="entry name" value="Metallo-dependent phosphatases"/>
    <property type="match status" value="1"/>
</dbReference>
<evidence type="ECO:0000313" key="14">
    <source>
        <dbReference type="EMBL" id="KAL1857594.1"/>
    </source>
</evidence>
<evidence type="ECO:0000256" key="7">
    <source>
        <dbReference type="ARBA" id="ARBA00022714"/>
    </source>
</evidence>
<dbReference type="InterPro" id="IPR036922">
    <property type="entry name" value="Rieske_2Fe-2S_sf"/>
</dbReference>
<dbReference type="CDD" id="cd03469">
    <property type="entry name" value="Rieske_RO_Alpha_N"/>
    <property type="match status" value="1"/>
</dbReference>
<evidence type="ECO:0000256" key="6">
    <source>
        <dbReference type="ARBA" id="ARBA00014931"/>
    </source>
</evidence>
<dbReference type="SUPFAM" id="SSF55961">
    <property type="entry name" value="Bet v1-like"/>
    <property type="match status" value="1"/>
</dbReference>
<evidence type="ECO:0000256" key="9">
    <source>
        <dbReference type="ARBA" id="ARBA00023002"/>
    </source>
</evidence>
<dbReference type="EMBL" id="JAWRVE010000111">
    <property type="protein sequence ID" value="KAL1857594.1"/>
    <property type="molecule type" value="Genomic_DNA"/>
</dbReference>
<keyword evidence="10" id="KW-0408">Iron</keyword>
<proteinExistence type="inferred from homology"/>
<feature type="domain" description="Rieske" evidence="13">
    <location>
        <begin position="14"/>
        <end position="123"/>
    </location>
</feature>
<dbReference type="PANTHER" id="PTHR43756:SF5">
    <property type="entry name" value="CHOLINE MONOOXYGENASE, CHLOROPLASTIC"/>
    <property type="match status" value="1"/>
</dbReference>
<dbReference type="Pfam" id="PF00355">
    <property type="entry name" value="Rieske"/>
    <property type="match status" value="1"/>
</dbReference>
<dbReference type="Gene3D" id="3.90.380.10">
    <property type="entry name" value="Naphthalene 1,2-dioxygenase Alpha Subunit, Chain A, domain 1"/>
    <property type="match status" value="2"/>
</dbReference>
<evidence type="ECO:0000313" key="15">
    <source>
        <dbReference type="Proteomes" id="UP001583177"/>
    </source>
</evidence>
<reference evidence="14 15" key="1">
    <citation type="journal article" date="2024" name="IMA Fungus">
        <title>IMA Genome - F19 : A genome assembly and annotation guide to empower mycologists, including annotated draft genome sequences of Ceratocystis pirilliformis, Diaporthe australafricana, Fusarium ophioides, Paecilomyces lecythidis, and Sporothrix stenoceras.</title>
        <authorList>
            <person name="Aylward J."/>
            <person name="Wilson A.M."/>
            <person name="Visagie C.M."/>
            <person name="Spraker J."/>
            <person name="Barnes I."/>
            <person name="Buitendag C."/>
            <person name="Ceriani C."/>
            <person name="Del Mar Angel L."/>
            <person name="du Plessis D."/>
            <person name="Fuchs T."/>
            <person name="Gasser K."/>
            <person name="Kramer D."/>
            <person name="Li W."/>
            <person name="Munsamy K."/>
            <person name="Piso A."/>
            <person name="Price J.L."/>
            <person name="Sonnekus B."/>
            <person name="Thomas C."/>
            <person name="van der Nest A."/>
            <person name="van Dijk A."/>
            <person name="van Heerden A."/>
            <person name="van Vuuren N."/>
            <person name="Yilmaz N."/>
            <person name="Duong T.A."/>
            <person name="van der Merwe N.A."/>
            <person name="Wingfield M.J."/>
            <person name="Wingfield B.D."/>
        </authorList>
    </citation>
    <scope>NUCLEOTIDE SEQUENCE [LARGE SCALE GENOMIC DNA]</scope>
    <source>
        <strain evidence="14 15">CMW 18300</strain>
    </source>
</reference>
<dbReference type="Gene3D" id="3.60.21.10">
    <property type="match status" value="1"/>
</dbReference>
<dbReference type="PANTHER" id="PTHR43756">
    <property type="entry name" value="CHOLINE MONOOXYGENASE, CHLOROPLASTIC"/>
    <property type="match status" value="1"/>
</dbReference>
<keyword evidence="15" id="KW-1185">Reference proteome</keyword>
<comment type="similarity">
    <text evidence="4">Belongs to the choline monooxygenase family.</text>
</comment>
<gene>
    <name evidence="14" type="ORF">Daus18300_010234</name>
</gene>
<accession>A0ABR3WB60</accession>
<keyword evidence="7" id="KW-0001">2Fe-2S</keyword>
<dbReference type="EC" id="1.14.15.7" evidence="5"/>
<dbReference type="CDD" id="cd00680">
    <property type="entry name" value="RHO_alpha_C"/>
    <property type="match status" value="1"/>
</dbReference>
<evidence type="ECO:0000259" key="13">
    <source>
        <dbReference type="PROSITE" id="PS51296"/>
    </source>
</evidence>
<evidence type="ECO:0000256" key="11">
    <source>
        <dbReference type="ARBA" id="ARBA00023014"/>
    </source>
</evidence>
<comment type="cofactor">
    <cofactor evidence="1">
        <name>Fe cation</name>
        <dbReference type="ChEBI" id="CHEBI:24875"/>
    </cofactor>
</comment>
<dbReference type="InterPro" id="IPR004843">
    <property type="entry name" value="Calcineurin-like_PHP"/>
</dbReference>
<name>A0ABR3WB60_9PEZI</name>
<organism evidence="14 15">
    <name type="scientific">Diaporthe australafricana</name>
    <dbReference type="NCBI Taxonomy" id="127596"/>
    <lineage>
        <taxon>Eukaryota</taxon>
        <taxon>Fungi</taxon>
        <taxon>Dikarya</taxon>
        <taxon>Ascomycota</taxon>
        <taxon>Pezizomycotina</taxon>
        <taxon>Sordariomycetes</taxon>
        <taxon>Sordariomycetidae</taxon>
        <taxon>Diaporthales</taxon>
        <taxon>Diaporthaceae</taxon>
        <taxon>Diaporthe</taxon>
    </lineage>
</organism>
<evidence type="ECO:0000256" key="1">
    <source>
        <dbReference type="ARBA" id="ARBA00001962"/>
    </source>
</evidence>
<dbReference type="InterPro" id="IPR029052">
    <property type="entry name" value="Metallo-depent_PP-like"/>
</dbReference>
<dbReference type="PROSITE" id="PS51296">
    <property type="entry name" value="RIESKE"/>
    <property type="match status" value="1"/>
</dbReference>
<dbReference type="InterPro" id="IPR017941">
    <property type="entry name" value="Rieske_2Fe-2S"/>
</dbReference>
<comment type="pathway">
    <text evidence="3">Amine and polyamine biosynthesis; betaine biosynthesis via choline pathway; betaine aldehyde from choline (monooxygenase route): step 1/1.</text>
</comment>
<dbReference type="Pfam" id="PF00149">
    <property type="entry name" value="Metallophos"/>
    <property type="match status" value="1"/>
</dbReference>
<dbReference type="Gene3D" id="2.102.10.10">
    <property type="entry name" value="Rieske [2Fe-2S] iron-sulphur domain"/>
    <property type="match status" value="1"/>
</dbReference>
<keyword evidence="9" id="KW-0560">Oxidoreductase</keyword>
<comment type="caution">
    <text evidence="14">The sequence shown here is derived from an EMBL/GenBank/DDBJ whole genome shotgun (WGS) entry which is preliminary data.</text>
</comment>
<evidence type="ECO:0000256" key="10">
    <source>
        <dbReference type="ARBA" id="ARBA00023004"/>
    </source>
</evidence>
<keyword evidence="11" id="KW-0411">Iron-sulfur</keyword>
<evidence type="ECO:0000256" key="12">
    <source>
        <dbReference type="ARBA" id="ARBA00049097"/>
    </source>
</evidence>
<evidence type="ECO:0000256" key="5">
    <source>
        <dbReference type="ARBA" id="ARBA00012763"/>
    </source>
</evidence>
<dbReference type="CDD" id="cd07383">
    <property type="entry name" value="MPP_Dcr2"/>
    <property type="match status" value="1"/>
</dbReference>